<name>A0ABQ8Q9M7_9AGAR</name>
<keyword evidence="2" id="KW-1185">Reference proteome</keyword>
<dbReference type="Proteomes" id="UP001163828">
    <property type="component" value="Unassembled WGS sequence"/>
</dbReference>
<comment type="caution">
    <text evidence="1">The sequence shown here is derived from an EMBL/GenBank/DDBJ whole genome shotgun (WGS) entry which is preliminary data.</text>
</comment>
<protein>
    <submittedName>
        <fullName evidence="1">Uncharacterized protein</fullName>
    </submittedName>
</protein>
<sequence length="336" mass="36709">MDIFIDYRWPHSKHIEERHQTCLSLTSEFIVILSCYSLIKPSWIPLSVTVGVQYENTGAVGACSISSGLGHCIGTSMETHIFHYLQSRRPHLESFPGDRLKIAALASTTLVPLTRLGMGLATMYFRWTVGIMLDVVFLFVTPVLSPSAKHIVGVMHGKGEKGPPPFALKVWIAFGYVRDSSYSSNDKRLRAAGRNNARALVASLQHTTHTGHIIAAPNTVIVTTRPEEEEEVEVDGTAEVTNDVSVLVLWAVSVLTLVVESEVEGSVVVDVDVDADSLSGELVDDEMDEAEVTVVTEVIIVEVPEPVDEPDVEEPKVVVNEVSAVVREVTEVVLVI</sequence>
<evidence type="ECO:0000313" key="1">
    <source>
        <dbReference type="EMBL" id="KAJ3995240.1"/>
    </source>
</evidence>
<reference evidence="1" key="1">
    <citation type="submission" date="2022-08" db="EMBL/GenBank/DDBJ databases">
        <authorList>
            <consortium name="DOE Joint Genome Institute"/>
            <person name="Min B."/>
            <person name="Riley R."/>
            <person name="Sierra-Patev S."/>
            <person name="Naranjo-Ortiz M."/>
            <person name="Looney B."/>
            <person name="Konkel Z."/>
            <person name="Slot J.C."/>
            <person name="Sakamoto Y."/>
            <person name="Steenwyk J.L."/>
            <person name="Rokas A."/>
            <person name="Carro J."/>
            <person name="Camarero S."/>
            <person name="Ferreira P."/>
            <person name="Molpeceres G."/>
            <person name="Ruiz-Duenas F.J."/>
            <person name="Serrano A."/>
            <person name="Henrissat B."/>
            <person name="Drula E."/>
            <person name="Hughes K.W."/>
            <person name="Mata J.L."/>
            <person name="Ishikawa N.K."/>
            <person name="Vargas-Isla R."/>
            <person name="Ushijima S."/>
            <person name="Smith C.A."/>
            <person name="Ahrendt S."/>
            <person name="Andreopoulos W."/>
            <person name="He G."/>
            <person name="Labutti K."/>
            <person name="Lipzen A."/>
            <person name="Ng V."/>
            <person name="Sandor L."/>
            <person name="Barry K."/>
            <person name="Martinez A.T."/>
            <person name="Xiao Y."/>
            <person name="Gibbons J.G."/>
            <person name="Terashima K."/>
            <person name="Hibbett D.S."/>
            <person name="Grigoriev I.V."/>
        </authorList>
    </citation>
    <scope>NUCLEOTIDE SEQUENCE</scope>
    <source>
        <strain evidence="1">TFB10827</strain>
    </source>
</reference>
<proteinExistence type="predicted"/>
<organism evidence="1 2">
    <name type="scientific">Lentinula boryana</name>
    <dbReference type="NCBI Taxonomy" id="40481"/>
    <lineage>
        <taxon>Eukaryota</taxon>
        <taxon>Fungi</taxon>
        <taxon>Dikarya</taxon>
        <taxon>Basidiomycota</taxon>
        <taxon>Agaricomycotina</taxon>
        <taxon>Agaricomycetes</taxon>
        <taxon>Agaricomycetidae</taxon>
        <taxon>Agaricales</taxon>
        <taxon>Marasmiineae</taxon>
        <taxon>Omphalotaceae</taxon>
        <taxon>Lentinula</taxon>
    </lineage>
</organism>
<evidence type="ECO:0000313" key="2">
    <source>
        <dbReference type="Proteomes" id="UP001163828"/>
    </source>
</evidence>
<dbReference type="EMBL" id="MU790663">
    <property type="protein sequence ID" value="KAJ3995240.1"/>
    <property type="molecule type" value="Genomic_DNA"/>
</dbReference>
<accession>A0ABQ8Q9M7</accession>
<gene>
    <name evidence="1" type="ORF">F5050DRAFT_1713081</name>
</gene>